<dbReference type="Gene3D" id="1.20.1250.20">
    <property type="entry name" value="MFS general substrate transporter like domains"/>
    <property type="match status" value="1"/>
</dbReference>
<feature type="transmembrane region" description="Helical" evidence="7">
    <location>
        <begin position="138"/>
        <end position="158"/>
    </location>
</feature>
<dbReference type="Gene3D" id="1.20.1720.10">
    <property type="entry name" value="Multidrug resistance protein D"/>
    <property type="match status" value="1"/>
</dbReference>
<feature type="transmembrane region" description="Helical" evidence="7">
    <location>
        <begin position="431"/>
        <end position="452"/>
    </location>
</feature>
<keyword evidence="10" id="KW-1185">Reference proteome</keyword>
<evidence type="ECO:0000256" key="2">
    <source>
        <dbReference type="ARBA" id="ARBA00022448"/>
    </source>
</evidence>
<feature type="compositionally biased region" description="Basic and acidic residues" evidence="6">
    <location>
        <begin position="1"/>
        <end position="13"/>
    </location>
</feature>
<evidence type="ECO:0000256" key="5">
    <source>
        <dbReference type="ARBA" id="ARBA00023136"/>
    </source>
</evidence>
<evidence type="ECO:0000313" key="9">
    <source>
        <dbReference type="EMBL" id="OQE21874.1"/>
    </source>
</evidence>
<feature type="transmembrane region" description="Helical" evidence="7">
    <location>
        <begin position="300"/>
        <end position="317"/>
    </location>
</feature>
<dbReference type="PANTHER" id="PTHR23501:SF177">
    <property type="entry name" value="MAJOR FACILITATOR SUPERFAMILY (MFS) PROFILE DOMAIN-CONTAINING PROTEIN-RELATED"/>
    <property type="match status" value="1"/>
</dbReference>
<evidence type="ECO:0000313" key="10">
    <source>
        <dbReference type="Proteomes" id="UP000191285"/>
    </source>
</evidence>
<dbReference type="FunFam" id="1.20.1250.20:FF:000196">
    <property type="entry name" value="MFS toxin efflux pump (AflT)"/>
    <property type="match status" value="1"/>
</dbReference>
<organism evidence="9 10">
    <name type="scientific">Penicillium steckii</name>
    <dbReference type="NCBI Taxonomy" id="303698"/>
    <lineage>
        <taxon>Eukaryota</taxon>
        <taxon>Fungi</taxon>
        <taxon>Dikarya</taxon>
        <taxon>Ascomycota</taxon>
        <taxon>Pezizomycotina</taxon>
        <taxon>Eurotiomycetes</taxon>
        <taxon>Eurotiomycetidae</taxon>
        <taxon>Eurotiales</taxon>
        <taxon>Aspergillaceae</taxon>
        <taxon>Penicillium</taxon>
    </lineage>
</organism>
<keyword evidence="2" id="KW-0813">Transport</keyword>
<proteinExistence type="predicted"/>
<dbReference type="Pfam" id="PF07690">
    <property type="entry name" value="MFS_1"/>
    <property type="match status" value="1"/>
</dbReference>
<feature type="transmembrane region" description="Helical" evidence="7">
    <location>
        <begin position="227"/>
        <end position="247"/>
    </location>
</feature>
<dbReference type="STRING" id="303698.A0A1V6T799"/>
<evidence type="ECO:0000256" key="7">
    <source>
        <dbReference type="SAM" id="Phobius"/>
    </source>
</evidence>
<keyword evidence="3 7" id="KW-0812">Transmembrane</keyword>
<accession>A0A1V6T799</accession>
<feature type="transmembrane region" description="Helical" evidence="7">
    <location>
        <begin position="71"/>
        <end position="96"/>
    </location>
</feature>
<name>A0A1V6T799_9EURO</name>
<dbReference type="PANTHER" id="PTHR23501">
    <property type="entry name" value="MAJOR FACILITATOR SUPERFAMILY"/>
    <property type="match status" value="1"/>
</dbReference>
<reference evidence="10" key="1">
    <citation type="journal article" date="2017" name="Nat. Microbiol.">
        <title>Global analysis of biosynthetic gene clusters reveals vast potential of secondary metabolite production in Penicillium species.</title>
        <authorList>
            <person name="Nielsen J.C."/>
            <person name="Grijseels S."/>
            <person name="Prigent S."/>
            <person name="Ji B."/>
            <person name="Dainat J."/>
            <person name="Nielsen K.F."/>
            <person name="Frisvad J.C."/>
            <person name="Workman M."/>
            <person name="Nielsen J."/>
        </authorList>
    </citation>
    <scope>NUCLEOTIDE SEQUENCE [LARGE SCALE GENOMIC DNA]</scope>
    <source>
        <strain evidence="10">IBT 24891</strain>
    </source>
</reference>
<dbReference type="InterPro" id="IPR020846">
    <property type="entry name" value="MFS_dom"/>
</dbReference>
<dbReference type="SUPFAM" id="SSF103473">
    <property type="entry name" value="MFS general substrate transporter"/>
    <property type="match status" value="1"/>
</dbReference>
<feature type="transmembrane region" description="Helical" evidence="7">
    <location>
        <begin position="268"/>
        <end position="288"/>
    </location>
</feature>
<evidence type="ECO:0000256" key="6">
    <source>
        <dbReference type="SAM" id="MobiDB-lite"/>
    </source>
</evidence>
<feature type="transmembrane region" description="Helical" evidence="7">
    <location>
        <begin position="164"/>
        <end position="189"/>
    </location>
</feature>
<feature type="domain" description="Major facilitator superfamily (MFS) profile" evidence="8">
    <location>
        <begin position="74"/>
        <end position="560"/>
    </location>
</feature>
<keyword evidence="4 7" id="KW-1133">Transmembrane helix</keyword>
<evidence type="ECO:0000256" key="1">
    <source>
        <dbReference type="ARBA" id="ARBA00004141"/>
    </source>
</evidence>
<dbReference type="InterPro" id="IPR011701">
    <property type="entry name" value="MFS"/>
</dbReference>
<evidence type="ECO:0000256" key="3">
    <source>
        <dbReference type="ARBA" id="ARBA00022692"/>
    </source>
</evidence>
<comment type="subcellular location">
    <subcellularLocation>
        <location evidence="1">Membrane</location>
        <topology evidence="1">Multi-pass membrane protein</topology>
    </subcellularLocation>
</comment>
<dbReference type="EMBL" id="MLKD01000011">
    <property type="protein sequence ID" value="OQE21874.1"/>
    <property type="molecule type" value="Genomic_DNA"/>
</dbReference>
<feature type="transmembrane region" description="Helical" evidence="7">
    <location>
        <begin position="108"/>
        <end position="126"/>
    </location>
</feature>
<dbReference type="GO" id="GO:0022857">
    <property type="term" value="F:transmembrane transporter activity"/>
    <property type="evidence" value="ECO:0007669"/>
    <property type="project" value="InterPro"/>
</dbReference>
<evidence type="ECO:0000256" key="4">
    <source>
        <dbReference type="ARBA" id="ARBA00022989"/>
    </source>
</evidence>
<dbReference type="InterPro" id="IPR036259">
    <property type="entry name" value="MFS_trans_sf"/>
</dbReference>
<dbReference type="FunFam" id="1.20.1720.10:FF:000012">
    <property type="entry name" value="MFS toxin efflux pump (AflT)"/>
    <property type="match status" value="1"/>
</dbReference>
<feature type="transmembrane region" description="Helical" evidence="7">
    <location>
        <begin position="337"/>
        <end position="357"/>
    </location>
</feature>
<gene>
    <name evidence="9" type="ORF">PENSTE_c011G02483</name>
</gene>
<dbReference type="CDD" id="cd17502">
    <property type="entry name" value="MFS_Azr1_MDR_like"/>
    <property type="match status" value="1"/>
</dbReference>
<feature type="region of interest" description="Disordered" evidence="6">
    <location>
        <begin position="1"/>
        <end position="62"/>
    </location>
</feature>
<feature type="compositionally biased region" description="Basic and acidic residues" evidence="6">
    <location>
        <begin position="30"/>
        <end position="62"/>
    </location>
</feature>
<feature type="transmembrane region" description="Helical" evidence="7">
    <location>
        <begin position="196"/>
        <end position="215"/>
    </location>
</feature>
<dbReference type="PROSITE" id="PS50850">
    <property type="entry name" value="MFS"/>
    <property type="match status" value="1"/>
</dbReference>
<feature type="transmembrane region" description="Helical" evidence="7">
    <location>
        <begin position="536"/>
        <end position="555"/>
    </location>
</feature>
<sequence length="569" mass="60271">MSKESPPQEHLGVEKMPNLPSDTSSLTYEVGRHELSQNGEKEGRKDVDSPSVEPKDCETDSTKPDKKGFTLLMTVMALALSMFLVSLDMTIVATAIPRITDEFGGIDLVGWYGSAFFITLGGFQAAWGKVYKYFPLKISFLISIVLFEIGSLICGVAPNSLALIIGRAITGVGGAGISSGAFTIIAFSAPPAQRPAYIGILGASYGIAAAVGPLIGGAFTSHATWRWCFYINLPIGGVSGVIILLFYRSPPPSSLLNESLKEKLLQMDLPGAFILVGAMVCYCLALQWGGLSRPWNDSTVIGTLVGFVVLLAVYVAVQWVQKERAAMVGRLFERNVILAMIYIDLLAGTFFLLVYYLPIYFQVISGVSAAESGIRNLPLILAQSIATVLSGITLSKFQRPQPFLLFGAAITAIGSGLLYTLDIGSSSGKWIGFQILAGIGIGWCFQVPVVTAQSTAAPSDLPSVTGMVLTVQTLGGSVFVSAGQSALDNVLLKSIPKISGIDPKVVLKTGATELRDAFSSIQLSEILTAYMKGLRAAFLVAVIASSIATVVSMGVRRSRLAGSLPPTAV</sequence>
<dbReference type="OrthoDB" id="10021397at2759"/>
<feature type="transmembrane region" description="Helical" evidence="7">
    <location>
        <begin position="402"/>
        <end position="419"/>
    </location>
</feature>
<comment type="caution">
    <text evidence="9">The sequence shown here is derived from an EMBL/GenBank/DDBJ whole genome shotgun (WGS) entry which is preliminary data.</text>
</comment>
<dbReference type="GO" id="GO:0005886">
    <property type="term" value="C:plasma membrane"/>
    <property type="evidence" value="ECO:0007669"/>
    <property type="project" value="TreeGrafter"/>
</dbReference>
<protein>
    <recommendedName>
        <fullName evidence="8">Major facilitator superfamily (MFS) profile domain-containing protein</fullName>
    </recommendedName>
</protein>
<dbReference type="Proteomes" id="UP000191285">
    <property type="component" value="Unassembled WGS sequence"/>
</dbReference>
<evidence type="ECO:0000259" key="8">
    <source>
        <dbReference type="PROSITE" id="PS50850"/>
    </source>
</evidence>
<keyword evidence="5 7" id="KW-0472">Membrane</keyword>
<dbReference type="AlphaFoldDB" id="A0A1V6T799"/>